<name>A0ABT6TSZ6_9BACL</name>
<dbReference type="Gene3D" id="6.20.190.10">
    <property type="entry name" value="Nutrient germinant receptor protein C, domain 1"/>
    <property type="match status" value="1"/>
</dbReference>
<feature type="domain" description="Spore germination protein N-terminal" evidence="9">
    <location>
        <begin position="27"/>
        <end position="200"/>
    </location>
</feature>
<dbReference type="PANTHER" id="PTHR35789:SF1">
    <property type="entry name" value="SPORE GERMINATION PROTEIN B3"/>
    <property type="match status" value="1"/>
</dbReference>
<dbReference type="NCBIfam" id="TIGR02887">
    <property type="entry name" value="spore_ger_x_C"/>
    <property type="match status" value="1"/>
</dbReference>
<evidence type="ECO:0000256" key="6">
    <source>
        <dbReference type="ARBA" id="ARBA00023139"/>
    </source>
</evidence>
<evidence type="ECO:0000259" key="9">
    <source>
        <dbReference type="Pfam" id="PF25198"/>
    </source>
</evidence>
<accession>A0ABT6TSZ6</accession>
<comment type="similarity">
    <text evidence="2">Belongs to the GerABKC lipoprotein family.</text>
</comment>
<evidence type="ECO:0000313" key="11">
    <source>
        <dbReference type="Proteomes" id="UP001161691"/>
    </source>
</evidence>
<comment type="caution">
    <text evidence="10">The sequence shown here is derived from an EMBL/GenBank/DDBJ whole genome shotgun (WGS) entry which is preliminary data.</text>
</comment>
<keyword evidence="7" id="KW-0449">Lipoprotein</keyword>
<evidence type="ECO:0000256" key="7">
    <source>
        <dbReference type="ARBA" id="ARBA00023288"/>
    </source>
</evidence>
<dbReference type="Proteomes" id="UP001161691">
    <property type="component" value="Unassembled WGS sequence"/>
</dbReference>
<dbReference type="InterPro" id="IPR057336">
    <property type="entry name" value="GerAC_N"/>
</dbReference>
<evidence type="ECO:0000259" key="8">
    <source>
        <dbReference type="Pfam" id="PF05504"/>
    </source>
</evidence>
<dbReference type="RefSeq" id="WP_282911724.1">
    <property type="nucleotide sequence ID" value="NZ_JAGRPV010000001.1"/>
</dbReference>
<feature type="domain" description="Spore germination GerAC-like C-terminal" evidence="8">
    <location>
        <begin position="215"/>
        <end position="383"/>
    </location>
</feature>
<keyword evidence="3" id="KW-0309">Germination</keyword>
<dbReference type="PROSITE" id="PS51257">
    <property type="entry name" value="PROKAR_LIPOPROTEIN"/>
    <property type="match status" value="1"/>
</dbReference>
<reference evidence="10" key="1">
    <citation type="submission" date="2023-04" db="EMBL/GenBank/DDBJ databases">
        <title>Comparative genomic analysis of Cohnella hashimotonis sp. nov., isolated from the International Space Station.</title>
        <authorList>
            <person name="Venkateswaran K."/>
            <person name="Simpson A."/>
        </authorList>
    </citation>
    <scope>NUCLEOTIDE SEQUENCE</scope>
    <source>
        <strain evidence="10">F6_2S_P_1</strain>
    </source>
</reference>
<keyword evidence="4" id="KW-0732">Signal</keyword>
<dbReference type="EMBL" id="JAGRPV010000001">
    <property type="protein sequence ID" value="MDI4649059.1"/>
    <property type="molecule type" value="Genomic_DNA"/>
</dbReference>
<dbReference type="Pfam" id="PF25198">
    <property type="entry name" value="Spore_GerAC_N"/>
    <property type="match status" value="1"/>
</dbReference>
<dbReference type="Gene3D" id="3.30.300.210">
    <property type="entry name" value="Nutrient germinant receptor protein C, domain 3"/>
    <property type="match status" value="1"/>
</dbReference>
<keyword evidence="11" id="KW-1185">Reference proteome</keyword>
<dbReference type="InterPro" id="IPR046953">
    <property type="entry name" value="Spore_GerAC-like_C"/>
</dbReference>
<dbReference type="PANTHER" id="PTHR35789">
    <property type="entry name" value="SPORE GERMINATION PROTEIN B3"/>
    <property type="match status" value="1"/>
</dbReference>
<comment type="subcellular location">
    <subcellularLocation>
        <location evidence="1">Membrane</location>
        <topology evidence="1">Lipid-anchor</topology>
    </subcellularLocation>
</comment>
<organism evidence="10 11">
    <name type="scientific">Cohnella hashimotonis</name>
    <dbReference type="NCBI Taxonomy" id="2826895"/>
    <lineage>
        <taxon>Bacteria</taxon>
        <taxon>Bacillati</taxon>
        <taxon>Bacillota</taxon>
        <taxon>Bacilli</taxon>
        <taxon>Bacillales</taxon>
        <taxon>Paenibacillaceae</taxon>
        <taxon>Cohnella</taxon>
    </lineage>
</organism>
<dbReference type="Pfam" id="PF05504">
    <property type="entry name" value="Spore_GerAC"/>
    <property type="match status" value="1"/>
</dbReference>
<evidence type="ECO:0000256" key="4">
    <source>
        <dbReference type="ARBA" id="ARBA00022729"/>
    </source>
</evidence>
<evidence type="ECO:0000256" key="2">
    <source>
        <dbReference type="ARBA" id="ARBA00007886"/>
    </source>
</evidence>
<evidence type="ECO:0000256" key="5">
    <source>
        <dbReference type="ARBA" id="ARBA00023136"/>
    </source>
</evidence>
<evidence type="ECO:0000256" key="3">
    <source>
        <dbReference type="ARBA" id="ARBA00022544"/>
    </source>
</evidence>
<evidence type="ECO:0000256" key="1">
    <source>
        <dbReference type="ARBA" id="ARBA00004635"/>
    </source>
</evidence>
<keyword evidence="6" id="KW-0564">Palmitate</keyword>
<evidence type="ECO:0000313" key="10">
    <source>
        <dbReference type="EMBL" id="MDI4649059.1"/>
    </source>
</evidence>
<gene>
    <name evidence="10" type="ORF">KB449_29240</name>
</gene>
<keyword evidence="5" id="KW-0472">Membrane</keyword>
<protein>
    <submittedName>
        <fullName evidence="10">Ger(X)C family spore germination protein</fullName>
    </submittedName>
</protein>
<sequence length="397" mass="44213">MLSRYATIGRLVLLATLLGPLLTGCGDRAELPQRGFVMGLALDEAPNGGIGLTVQIFKPSQNIVGRGKPDKAYINIRTDDESVIEAIRDITIHLGRKAQWSHMRIILVSDALARKYSLLRLLDFLYRDHEPRLTTHLIVTKGEASHYMDTAPYIENSVSQQYFLSEQSSHRMTGKSVSTSLLQLALESRSPSAVAKLPYLYERESGGESAPTVAGAAILVEGRMKEVVPAKLLEGVQLLDNGYKNGVVEVPCSAARSAERAQQEDSVEVLSTKTAMRVQPAGDHLHLIFRVKAVTALSELICGQTLMPKDERALRLRIQKTMEQMMSDSMDWLLQNQLDVVGAGNRLFERHTELWRQWKTDWPRQFARSTYEVHVDVTIFTSGTNVGKPVDKRSGES</sequence>
<dbReference type="InterPro" id="IPR008844">
    <property type="entry name" value="Spore_GerAC-like"/>
</dbReference>
<dbReference type="InterPro" id="IPR038501">
    <property type="entry name" value="Spore_GerAC_C_sf"/>
</dbReference>
<proteinExistence type="inferred from homology"/>